<dbReference type="InterPro" id="IPR000620">
    <property type="entry name" value="EamA_dom"/>
</dbReference>
<feature type="transmembrane region" description="Helical" evidence="6">
    <location>
        <begin position="261"/>
        <end position="280"/>
    </location>
</feature>
<evidence type="ECO:0000256" key="4">
    <source>
        <dbReference type="ARBA" id="ARBA00022989"/>
    </source>
</evidence>
<dbReference type="RefSeq" id="WP_238210692.1">
    <property type="nucleotide sequence ID" value="NZ_BPUS01000002.1"/>
</dbReference>
<comment type="caution">
    <text evidence="8">The sequence shown here is derived from an EMBL/GenBank/DDBJ whole genome shotgun (WGS) entry which is preliminary data.</text>
</comment>
<reference evidence="8" key="1">
    <citation type="submission" date="2022-09" db="EMBL/GenBank/DDBJ databases">
        <title>Isolation and characterization of 3-chlorobenzoate degrading bacteria from soils in Shizuoka.</title>
        <authorList>
            <person name="Ifat A."/>
            <person name="Ogawa N."/>
            <person name="Kimbara K."/>
            <person name="Moriuchi R."/>
            <person name="Dohra H."/>
            <person name="Shintani M."/>
        </authorList>
    </citation>
    <scope>NUCLEOTIDE SEQUENCE</scope>
    <source>
        <strain evidence="8">19CS4-2</strain>
    </source>
</reference>
<feature type="transmembrane region" description="Helical" evidence="6">
    <location>
        <begin position="196"/>
        <end position="218"/>
    </location>
</feature>
<keyword evidence="4 6" id="KW-1133">Transmembrane helix</keyword>
<dbReference type="AlphaFoldDB" id="A0AA37I909"/>
<dbReference type="InterPro" id="IPR037185">
    <property type="entry name" value="EmrE-like"/>
</dbReference>
<comment type="similarity">
    <text evidence="2">Belongs to the EamA transporter family.</text>
</comment>
<feature type="domain" description="EamA" evidence="7">
    <location>
        <begin position="29"/>
        <end position="154"/>
    </location>
</feature>
<dbReference type="Proteomes" id="UP001055111">
    <property type="component" value="Unassembled WGS sequence"/>
</dbReference>
<organism evidence="8 9">
    <name type="scientific">Caballeronia novacaledonica</name>
    <dbReference type="NCBI Taxonomy" id="1544861"/>
    <lineage>
        <taxon>Bacteria</taxon>
        <taxon>Pseudomonadati</taxon>
        <taxon>Pseudomonadota</taxon>
        <taxon>Betaproteobacteria</taxon>
        <taxon>Burkholderiales</taxon>
        <taxon>Burkholderiaceae</taxon>
        <taxon>Caballeronia</taxon>
    </lineage>
</organism>
<dbReference type="EMBL" id="BPUS01000002">
    <property type="protein sequence ID" value="GJH24288.1"/>
    <property type="molecule type" value="Genomic_DNA"/>
</dbReference>
<evidence type="ECO:0000259" key="7">
    <source>
        <dbReference type="Pfam" id="PF00892"/>
    </source>
</evidence>
<name>A0AA37I909_9BURK</name>
<keyword evidence="3 6" id="KW-0812">Transmembrane</keyword>
<dbReference type="InterPro" id="IPR050638">
    <property type="entry name" value="AA-Vitamin_Transporters"/>
</dbReference>
<feature type="domain" description="EamA" evidence="7">
    <location>
        <begin position="166"/>
        <end position="303"/>
    </location>
</feature>
<proteinExistence type="inferred from homology"/>
<dbReference type="SUPFAM" id="SSF103481">
    <property type="entry name" value="Multidrug resistance efflux transporter EmrE"/>
    <property type="match status" value="2"/>
</dbReference>
<dbReference type="PANTHER" id="PTHR32322">
    <property type="entry name" value="INNER MEMBRANE TRANSPORTER"/>
    <property type="match status" value="1"/>
</dbReference>
<evidence type="ECO:0000256" key="2">
    <source>
        <dbReference type="ARBA" id="ARBA00007362"/>
    </source>
</evidence>
<comment type="subcellular location">
    <subcellularLocation>
        <location evidence="1">Membrane</location>
        <topology evidence="1">Multi-pass membrane protein</topology>
    </subcellularLocation>
</comment>
<gene>
    <name evidence="8" type="ORF">CBA19CS42_07250</name>
</gene>
<feature type="transmembrane region" description="Helical" evidence="6">
    <location>
        <begin position="109"/>
        <end position="130"/>
    </location>
</feature>
<dbReference type="GO" id="GO:0016020">
    <property type="term" value="C:membrane"/>
    <property type="evidence" value="ECO:0007669"/>
    <property type="project" value="UniProtKB-SubCell"/>
</dbReference>
<evidence type="ECO:0000256" key="3">
    <source>
        <dbReference type="ARBA" id="ARBA00022692"/>
    </source>
</evidence>
<feature type="transmembrane region" description="Helical" evidence="6">
    <location>
        <begin position="81"/>
        <end position="103"/>
    </location>
</feature>
<feature type="transmembrane region" description="Helical" evidence="6">
    <location>
        <begin position="165"/>
        <end position="184"/>
    </location>
</feature>
<evidence type="ECO:0000313" key="9">
    <source>
        <dbReference type="Proteomes" id="UP001055111"/>
    </source>
</evidence>
<feature type="transmembrane region" description="Helical" evidence="6">
    <location>
        <begin position="137"/>
        <end position="153"/>
    </location>
</feature>
<protein>
    <submittedName>
        <fullName evidence="8">DMT family transporter</fullName>
    </submittedName>
</protein>
<feature type="transmembrane region" description="Helical" evidence="6">
    <location>
        <begin position="224"/>
        <end position="249"/>
    </location>
</feature>
<evidence type="ECO:0000256" key="1">
    <source>
        <dbReference type="ARBA" id="ARBA00004141"/>
    </source>
</evidence>
<evidence type="ECO:0000256" key="5">
    <source>
        <dbReference type="ARBA" id="ARBA00023136"/>
    </source>
</evidence>
<keyword evidence="5 6" id="KW-0472">Membrane</keyword>
<accession>A0AA37I909</accession>
<feature type="transmembrane region" description="Helical" evidence="6">
    <location>
        <begin position="286"/>
        <end position="303"/>
    </location>
</feature>
<feature type="transmembrane region" description="Helical" evidence="6">
    <location>
        <begin position="47"/>
        <end position="69"/>
    </location>
</feature>
<evidence type="ECO:0000313" key="8">
    <source>
        <dbReference type="EMBL" id="GJH24288.1"/>
    </source>
</evidence>
<dbReference type="Pfam" id="PF00892">
    <property type="entry name" value="EamA"/>
    <property type="match status" value="2"/>
</dbReference>
<evidence type="ECO:0000256" key="6">
    <source>
        <dbReference type="SAM" id="Phobius"/>
    </source>
</evidence>
<dbReference type="PANTHER" id="PTHR32322:SF2">
    <property type="entry name" value="EAMA DOMAIN-CONTAINING PROTEIN"/>
    <property type="match status" value="1"/>
</dbReference>
<sequence length="315" mass="33168">MTKASRPCLAAHSPAIEALRVPLPALEALMVIAWSSGFVGMRFSTDYAPVFLVVLWRCAVLSFCLLPFVAREIVNAPAGLLLRQAAIGLFALTGYIAGVAKGIELGVSAGLSALIANLLPVGTVAISSIFLRERISGRTWAGMALGMAGVLMVSRDALTLGSAPLWAYALPVAGMMSLAVASIWQQRSASRARSLSLLPTLWIHCVVSCLVFACLQMSQGSVRPIATIGFAASVGWTAAISTIGGYGLYWVCLRRSSPARVSSVLFLSPSVTFVWAWALFGEPLSWPMLVGTIVSGLGILVMTRPQGSSGGARRL</sequence>
<feature type="transmembrane region" description="Helical" evidence="6">
    <location>
        <begin position="21"/>
        <end position="41"/>
    </location>
</feature>